<dbReference type="NCBIfam" id="TIGR01167">
    <property type="entry name" value="LPXTG_anchor"/>
    <property type="match status" value="1"/>
</dbReference>
<keyword evidence="1" id="KW-0472">Membrane</keyword>
<dbReference type="PATRIC" id="fig|288681.22.peg.4816"/>
<accession>Q63FE2</accession>
<keyword evidence="1" id="KW-0812">Transmembrane</keyword>
<evidence type="ECO:0000256" key="1">
    <source>
        <dbReference type="SAM" id="Phobius"/>
    </source>
</evidence>
<gene>
    <name evidence="3" type="ordered locus">BCE33L0766</name>
</gene>
<dbReference type="RefSeq" id="WP_000747393.1">
    <property type="nucleotide sequence ID" value="NC_006274.1"/>
</dbReference>
<dbReference type="EMBL" id="CP000001">
    <property type="protein sequence ID" value="AAU19477.1"/>
    <property type="molecule type" value="Genomic_DNA"/>
</dbReference>
<evidence type="ECO:0000313" key="4">
    <source>
        <dbReference type="Proteomes" id="UP000002612"/>
    </source>
</evidence>
<dbReference type="Proteomes" id="UP000002612">
    <property type="component" value="Chromosome"/>
</dbReference>
<name>Q63FE2_BACCZ</name>
<keyword evidence="2" id="KW-0732">Signal</keyword>
<feature type="transmembrane region" description="Helical" evidence="1">
    <location>
        <begin position="82"/>
        <end position="102"/>
    </location>
</feature>
<dbReference type="KEGG" id="bcz:BCE33L0766"/>
<feature type="signal peptide" evidence="2">
    <location>
        <begin position="1"/>
        <end position="27"/>
    </location>
</feature>
<feature type="chain" id="PRO_5004266821" description="Cell wall anchor protein" evidence="2">
    <location>
        <begin position="28"/>
        <end position="115"/>
    </location>
</feature>
<proteinExistence type="predicted"/>
<protein>
    <recommendedName>
        <fullName evidence="5">Cell wall anchor protein</fullName>
    </recommendedName>
</protein>
<reference evidence="4" key="1">
    <citation type="journal article" date="2006" name="J. Bacteriol.">
        <title>Pathogenomic sequence analysis of Bacillus cereus and Bacillus thuringiensis isolates closely related to Bacillus anthracis.</title>
        <authorList>
            <person name="Han C.S."/>
            <person name="Xie G."/>
            <person name="Challacombe J.F."/>
            <person name="Altherr M.R."/>
            <person name="Bhotika S.S."/>
            <person name="Brown N."/>
            <person name="Bruce D."/>
            <person name="Campbell C.S."/>
            <person name="Campbell M.L."/>
            <person name="Chen J."/>
            <person name="Chertkov O."/>
            <person name="Cleland C."/>
            <person name="Dimitrijevic M."/>
            <person name="Doggett N.A."/>
            <person name="Fawcett J.J."/>
            <person name="Glavina T."/>
            <person name="Goodwin L.A."/>
            <person name="Green L.D."/>
            <person name="Hill K.K."/>
            <person name="Hitchcock P."/>
            <person name="Jackson P.J."/>
            <person name="Keim P."/>
            <person name="Kewalramani A.R."/>
            <person name="Longmire J."/>
            <person name="Lucas S."/>
            <person name="Malfatti S."/>
            <person name="McMurry K."/>
            <person name="Meincke L.J."/>
            <person name="Misra M."/>
            <person name="Moseman B.L."/>
            <person name="Mundt M."/>
            <person name="Munk A.C."/>
            <person name="Okinaka R.T."/>
            <person name="Parson-Quintana B."/>
            <person name="Reilly L.P."/>
            <person name="Richardson P."/>
            <person name="Robinson D.L."/>
            <person name="Rubin E."/>
            <person name="Saunders E."/>
            <person name="Tapia R."/>
            <person name="Tesmer J.G."/>
            <person name="Thayer N."/>
            <person name="Thompson L.S."/>
            <person name="Tice H."/>
            <person name="Ticknor L.O."/>
            <person name="Wills P.L."/>
            <person name="Brettin T.S."/>
            <person name="Gilna P."/>
        </authorList>
    </citation>
    <scope>NUCLEOTIDE SEQUENCE [LARGE SCALE GENOMIC DNA]</scope>
    <source>
        <strain evidence="4">ZK / E33L</strain>
    </source>
</reference>
<dbReference type="PROSITE" id="PS51257">
    <property type="entry name" value="PROKAR_LIPOPROTEIN"/>
    <property type="match status" value="1"/>
</dbReference>
<dbReference type="AlphaFoldDB" id="Q63FE2"/>
<keyword evidence="1" id="KW-1133">Transmembrane helix</keyword>
<evidence type="ECO:0000313" key="3">
    <source>
        <dbReference type="EMBL" id="AAU19477.1"/>
    </source>
</evidence>
<evidence type="ECO:0008006" key="5">
    <source>
        <dbReference type="Google" id="ProtNLM"/>
    </source>
</evidence>
<evidence type="ECO:0000256" key="2">
    <source>
        <dbReference type="SAM" id="SignalP"/>
    </source>
</evidence>
<organism evidence="3 4">
    <name type="scientific">Bacillus cereus (strain ZK / E33L)</name>
    <dbReference type="NCBI Taxonomy" id="288681"/>
    <lineage>
        <taxon>Bacteria</taxon>
        <taxon>Bacillati</taxon>
        <taxon>Bacillota</taxon>
        <taxon>Bacilli</taxon>
        <taxon>Bacillales</taxon>
        <taxon>Bacillaceae</taxon>
        <taxon>Bacillus</taxon>
        <taxon>Bacillus cereus group</taxon>
    </lineage>
</organism>
<sequence>MKKRSLFLICVTFACLTTFLYCETVLADGMNSKAGITFSNSYIPNINSELVIPDGSILIDNTSDDHTIKKKLPRTGSYSTFGIQYIGLVSILMGLAILVTVVRNSNVENRNKNFY</sequence>